<dbReference type="PANTHER" id="PTHR23077">
    <property type="entry name" value="AAA-FAMILY ATPASE"/>
    <property type="match status" value="1"/>
</dbReference>
<keyword evidence="4" id="KW-0802">TPR repeat</keyword>
<dbReference type="InterPro" id="IPR041569">
    <property type="entry name" value="AAA_lid_3"/>
</dbReference>
<keyword evidence="1 5" id="KW-0547">Nucleotide-binding</keyword>
<evidence type="ECO:0000256" key="5">
    <source>
        <dbReference type="RuleBase" id="RU003651"/>
    </source>
</evidence>
<feature type="domain" description="AAA+ ATPase" evidence="7">
    <location>
        <begin position="805"/>
        <end position="933"/>
    </location>
</feature>
<dbReference type="Gene3D" id="1.25.40.10">
    <property type="entry name" value="Tetratricopeptide repeat domain"/>
    <property type="match status" value="1"/>
</dbReference>
<feature type="transmembrane region" description="Helical" evidence="6">
    <location>
        <begin position="291"/>
        <end position="322"/>
    </location>
</feature>
<gene>
    <name evidence="8" type="ORF">C4520_17200</name>
</gene>
<feature type="transmembrane region" description="Helical" evidence="6">
    <location>
        <begin position="215"/>
        <end position="241"/>
    </location>
</feature>
<organism evidence="8 9">
    <name type="scientific">Abyssobacteria bacterium (strain SURF_5)</name>
    <dbReference type="NCBI Taxonomy" id="2093360"/>
    <lineage>
        <taxon>Bacteria</taxon>
        <taxon>Pseudomonadati</taxon>
        <taxon>Candidatus Hydrogenedentota</taxon>
        <taxon>Candidatus Abyssobacteria</taxon>
    </lineage>
</organism>
<dbReference type="FunFam" id="3.40.50.300:FF:001025">
    <property type="entry name" value="ATPase family, AAA domain-containing 2B"/>
    <property type="match status" value="2"/>
</dbReference>
<feature type="repeat" description="TPR" evidence="4">
    <location>
        <begin position="52"/>
        <end position="85"/>
    </location>
</feature>
<evidence type="ECO:0000259" key="7">
    <source>
        <dbReference type="SMART" id="SM00382"/>
    </source>
</evidence>
<keyword evidence="6" id="KW-0812">Transmembrane</keyword>
<dbReference type="InterPro" id="IPR027417">
    <property type="entry name" value="P-loop_NTPase"/>
</dbReference>
<dbReference type="InterPro" id="IPR003959">
    <property type="entry name" value="ATPase_AAA_core"/>
</dbReference>
<feature type="transmembrane region" description="Helical" evidence="6">
    <location>
        <begin position="253"/>
        <end position="271"/>
    </location>
</feature>
<dbReference type="Pfam" id="PF13414">
    <property type="entry name" value="TPR_11"/>
    <property type="match status" value="1"/>
</dbReference>
<keyword evidence="6" id="KW-0472">Membrane</keyword>
<dbReference type="EMBL" id="QZKU01000117">
    <property type="protein sequence ID" value="RJP17239.1"/>
    <property type="molecule type" value="Genomic_DNA"/>
</dbReference>
<name>A0A3A4NC86_ABYX5</name>
<dbReference type="SUPFAM" id="SSF48452">
    <property type="entry name" value="TPR-like"/>
    <property type="match status" value="1"/>
</dbReference>
<comment type="caution">
    <text evidence="8">The sequence shown here is derived from an EMBL/GenBank/DDBJ whole genome shotgun (WGS) entry which is preliminary data.</text>
</comment>
<dbReference type="PROSITE" id="PS50005">
    <property type="entry name" value="TPR"/>
    <property type="match status" value="2"/>
</dbReference>
<evidence type="ECO:0000256" key="4">
    <source>
        <dbReference type="PROSITE-ProRule" id="PRU00339"/>
    </source>
</evidence>
<feature type="transmembrane region" description="Helical" evidence="6">
    <location>
        <begin position="415"/>
        <end position="435"/>
    </location>
</feature>
<dbReference type="GO" id="GO:0005524">
    <property type="term" value="F:ATP binding"/>
    <property type="evidence" value="ECO:0007669"/>
    <property type="project" value="UniProtKB-KW"/>
</dbReference>
<feature type="transmembrane region" description="Helical" evidence="6">
    <location>
        <begin position="334"/>
        <end position="351"/>
    </location>
</feature>
<protein>
    <submittedName>
        <fullName evidence="8">AAA family ATPase</fullName>
    </submittedName>
</protein>
<sequence>MDRIDALKNRISETPGDPILHYELGKLLYQKNDFDGAVQVLKRSIELAPEKINVHLLLAKAYAKNHNYFNAKAQYQKILSLDPSNQMAHMNLGFVYELYLKDAPRALAHYQKYVELGGKDPRIIRRVEERAEDLKKGRIFSKPSSRQEERKQSGIAAVAQEKAASETLREVYRLRDRATAAISENRDSLKRGLSALAVFVILLQCLRAFPVAPPYIHLFAALALAGLTALHASFGLAAGLTVMFFPIAFHSPLLGYLYAGGAFLLFVSYGAQYPGKALAVLLMPQLLKLNLAYSVPLGAAILMGAGAGAGLGAVASIAGLGYMVAGNIHQLGPLALNLAGAPTMASLPPVADPDFFLKFQWIKSMASPEVSRAFQTFFHALYPALLHPPIVFLQIGAWGIAGYAAGKLYQKRSPLFLASALGAAASVFLLQAVIVESLPGDHIFSSWMLLKSLVFSVVLVALLVFFKVTVQEKEFSEELGDIRWDSIGGLEDVKREIQAVTQHQFERRSSRLAKKYDLKATKGILFYGPPGCGKTMFAKVLAKEVGASFYSVKGSDFRSMWYGETEKNLTKIFEQARQNSPSVIFFDEIDNMLGKRGETMTSDSPEKRIVAIFLSEMDGVKSIRNVLVVGATNEPDLIDPAALRPGRFDKLIYIPLPDAKGREKIFRVHLKKKPLAEGIDFPKLARLTERFSGADIADVCSKVAEQAMQESLRTGKKIDIDMTALQRQIKSSKPSVSLKLLRKYEELQEKYSRRTIKSETGAAEEKQRYSWNQVGGLEQVKKELIEAVETPLTKPQLYEKYKIKPPKGILLYGPPGCGKTLMAKVVAGQCGAHFLSVDLKKETTDGIKEWFIRARENKPSVLFFDEIDSIAASRDFGMMAGHGLVTQLLVELDGMEDLKQVVIIAATNKPDHLDSALMRPGRFDRLIYIPPPDESSRLEILRIHLQDKPLTDDVDLGTIARQTDNYSGADLGALCYEASMCLIRKADAPHPRITGEDITLAMEKIKSSIAPEDLSYFEEMKTKYSRG</sequence>
<feature type="transmembrane region" description="Helical" evidence="6">
    <location>
        <begin position="380"/>
        <end position="403"/>
    </location>
</feature>
<dbReference type="Gene3D" id="3.40.50.300">
    <property type="entry name" value="P-loop containing nucleotide triphosphate hydrolases"/>
    <property type="match status" value="2"/>
</dbReference>
<evidence type="ECO:0000256" key="1">
    <source>
        <dbReference type="ARBA" id="ARBA00022741"/>
    </source>
</evidence>
<accession>A0A3A4NC86</accession>
<evidence type="ECO:0000313" key="9">
    <source>
        <dbReference type="Proteomes" id="UP000265882"/>
    </source>
</evidence>
<dbReference type="InterPro" id="IPR011990">
    <property type="entry name" value="TPR-like_helical_dom_sf"/>
</dbReference>
<feature type="transmembrane region" description="Helical" evidence="6">
    <location>
        <begin position="447"/>
        <end position="466"/>
    </location>
</feature>
<dbReference type="InterPro" id="IPR003960">
    <property type="entry name" value="ATPase_AAA_CS"/>
</dbReference>
<dbReference type="Proteomes" id="UP000265882">
    <property type="component" value="Unassembled WGS sequence"/>
</dbReference>
<feature type="domain" description="AAA+ ATPase" evidence="7">
    <location>
        <begin position="520"/>
        <end position="658"/>
    </location>
</feature>
<keyword evidence="6" id="KW-1133">Transmembrane helix</keyword>
<keyword evidence="3" id="KW-0175">Coiled coil</keyword>
<comment type="similarity">
    <text evidence="5">Belongs to the AAA ATPase family.</text>
</comment>
<proteinExistence type="inferred from homology"/>
<evidence type="ECO:0000256" key="3">
    <source>
        <dbReference type="ARBA" id="ARBA00023054"/>
    </source>
</evidence>
<feature type="repeat" description="TPR" evidence="4">
    <location>
        <begin position="18"/>
        <end position="51"/>
    </location>
</feature>
<dbReference type="Gene3D" id="1.10.8.60">
    <property type="match status" value="2"/>
</dbReference>
<dbReference type="SMART" id="SM00028">
    <property type="entry name" value="TPR"/>
    <property type="match status" value="2"/>
</dbReference>
<dbReference type="InterPro" id="IPR050168">
    <property type="entry name" value="AAA_ATPase_domain"/>
</dbReference>
<feature type="transmembrane region" description="Helical" evidence="6">
    <location>
        <begin position="192"/>
        <end position="209"/>
    </location>
</feature>
<dbReference type="Pfam" id="PF17862">
    <property type="entry name" value="AAA_lid_3"/>
    <property type="match status" value="2"/>
</dbReference>
<dbReference type="PROSITE" id="PS00674">
    <property type="entry name" value="AAA"/>
    <property type="match status" value="2"/>
</dbReference>
<keyword evidence="2 5" id="KW-0067">ATP-binding</keyword>
<dbReference type="InterPro" id="IPR019734">
    <property type="entry name" value="TPR_rpt"/>
</dbReference>
<dbReference type="GO" id="GO:0016887">
    <property type="term" value="F:ATP hydrolysis activity"/>
    <property type="evidence" value="ECO:0007669"/>
    <property type="project" value="InterPro"/>
</dbReference>
<dbReference type="SUPFAM" id="SSF52540">
    <property type="entry name" value="P-loop containing nucleoside triphosphate hydrolases"/>
    <property type="match status" value="2"/>
</dbReference>
<evidence type="ECO:0000256" key="6">
    <source>
        <dbReference type="SAM" id="Phobius"/>
    </source>
</evidence>
<dbReference type="SMART" id="SM00382">
    <property type="entry name" value="AAA"/>
    <property type="match status" value="2"/>
</dbReference>
<reference evidence="8 9" key="1">
    <citation type="journal article" date="2017" name="ISME J.">
        <title>Energy and carbon metabolisms in a deep terrestrial subsurface fluid microbial community.</title>
        <authorList>
            <person name="Momper L."/>
            <person name="Jungbluth S.P."/>
            <person name="Lee M.D."/>
            <person name="Amend J.P."/>
        </authorList>
    </citation>
    <scope>NUCLEOTIDE SEQUENCE [LARGE SCALE GENOMIC DNA]</scope>
    <source>
        <strain evidence="8">SURF_5</strain>
    </source>
</reference>
<dbReference type="InterPro" id="IPR003593">
    <property type="entry name" value="AAA+_ATPase"/>
</dbReference>
<dbReference type="Pfam" id="PF00004">
    <property type="entry name" value="AAA"/>
    <property type="match status" value="2"/>
</dbReference>
<evidence type="ECO:0000313" key="8">
    <source>
        <dbReference type="EMBL" id="RJP17239.1"/>
    </source>
</evidence>
<evidence type="ECO:0000256" key="2">
    <source>
        <dbReference type="ARBA" id="ARBA00022840"/>
    </source>
</evidence>
<dbReference type="AlphaFoldDB" id="A0A3A4NC86"/>